<evidence type="ECO:0000256" key="3">
    <source>
        <dbReference type="SAM" id="Phobius"/>
    </source>
</evidence>
<evidence type="ECO:0000256" key="1">
    <source>
        <dbReference type="ARBA" id="ARBA00004241"/>
    </source>
</evidence>
<protein>
    <submittedName>
        <fullName evidence="4">Prepilin-type N-terminal cleavage/methylation domain-containing protein</fullName>
    </submittedName>
</protein>
<feature type="transmembrane region" description="Helical" evidence="3">
    <location>
        <begin position="20"/>
        <end position="45"/>
    </location>
</feature>
<gene>
    <name evidence="4" type="ORF">HNQ85_001903</name>
</gene>
<dbReference type="InterPro" id="IPR012902">
    <property type="entry name" value="N_methyl_site"/>
</dbReference>
<keyword evidence="3" id="KW-0472">Membrane</keyword>
<dbReference type="EMBL" id="JACDUU010000004">
    <property type="protein sequence ID" value="MBA2871628.1"/>
    <property type="molecule type" value="Genomic_DNA"/>
</dbReference>
<proteinExistence type="predicted"/>
<keyword evidence="2" id="KW-0178">Competence</keyword>
<accession>A0A7W0BV97</accession>
<evidence type="ECO:0000313" key="5">
    <source>
        <dbReference type="Proteomes" id="UP000580891"/>
    </source>
</evidence>
<reference evidence="4 5" key="1">
    <citation type="submission" date="2020-07" db="EMBL/GenBank/DDBJ databases">
        <title>Genomic Encyclopedia of Type Strains, Phase IV (KMG-IV): sequencing the most valuable type-strain genomes for metagenomic binning, comparative biology and taxonomic classification.</title>
        <authorList>
            <person name="Goeker M."/>
        </authorList>
    </citation>
    <scope>NUCLEOTIDE SEQUENCE [LARGE SCALE GENOMIC DNA]</scope>
    <source>
        <strain evidence="4 5">DSM 25220</strain>
    </source>
</reference>
<dbReference type="Pfam" id="PF07963">
    <property type="entry name" value="N_methyl"/>
    <property type="match status" value="1"/>
</dbReference>
<comment type="caution">
    <text evidence="4">The sequence shown here is derived from an EMBL/GenBank/DDBJ whole genome shotgun (WGS) entry which is preliminary data.</text>
</comment>
<keyword evidence="3" id="KW-0812">Transmembrane</keyword>
<organism evidence="4 5">
    <name type="scientific">[Anoxybacillus] calidus</name>
    <dbReference type="NCBI Taxonomy" id="575178"/>
    <lineage>
        <taxon>Bacteria</taxon>
        <taxon>Bacillati</taxon>
        <taxon>Bacillota</taxon>
        <taxon>Bacilli</taxon>
        <taxon>Bacillales</taxon>
        <taxon>Anoxybacillaceae</taxon>
        <taxon>Paranoxybacillus</taxon>
    </lineage>
</organism>
<comment type="subcellular location">
    <subcellularLocation>
        <location evidence="1">Cell surface</location>
    </subcellularLocation>
</comment>
<dbReference type="GO" id="GO:0009986">
    <property type="term" value="C:cell surface"/>
    <property type="evidence" value="ECO:0007669"/>
    <property type="project" value="UniProtKB-SubCell"/>
</dbReference>
<dbReference type="Proteomes" id="UP000580891">
    <property type="component" value="Unassembled WGS sequence"/>
</dbReference>
<keyword evidence="3" id="KW-1133">Transmembrane helix</keyword>
<keyword evidence="5" id="KW-1185">Reference proteome</keyword>
<dbReference type="PROSITE" id="PS00409">
    <property type="entry name" value="PROKAR_NTER_METHYL"/>
    <property type="match status" value="1"/>
</dbReference>
<dbReference type="RefSeq" id="WP_181537458.1">
    <property type="nucleotide sequence ID" value="NZ_JACDUU010000004.1"/>
</dbReference>
<evidence type="ECO:0000256" key="2">
    <source>
        <dbReference type="ARBA" id="ARBA00023287"/>
    </source>
</evidence>
<name>A0A7W0BV97_9BACL</name>
<dbReference type="AlphaFoldDB" id="A0A7W0BV97"/>
<dbReference type="GO" id="GO:0030420">
    <property type="term" value="P:establishment of competence for transformation"/>
    <property type="evidence" value="ECO:0007669"/>
    <property type="project" value="UniProtKB-KW"/>
</dbReference>
<sequence length="197" mass="22328">MKTFVKRLAPDERGVTLIELLATITISSIMLSVIYGVFITGLNLYNKIAIEGQLRDDADYVVTRVMNKLYSLPFDHIEYCPNSPEGTCIILENDKYVGIDQYNDLLDINPEKDYVENGNKVSTTTKIELAETETGFYQFKIDEEILSTQANFKDSTITFQCSKEQNGNCVSAMIHIDLSVQHPTIHKTLRLASKFGW</sequence>
<dbReference type="NCBIfam" id="TIGR02532">
    <property type="entry name" value="IV_pilin_GFxxxE"/>
    <property type="match status" value="1"/>
</dbReference>
<evidence type="ECO:0000313" key="4">
    <source>
        <dbReference type="EMBL" id="MBA2871628.1"/>
    </source>
</evidence>